<feature type="transmembrane region" description="Helical" evidence="13">
    <location>
        <begin position="53"/>
        <end position="74"/>
    </location>
</feature>
<name>A0A382NUL9_9ZZZZ</name>
<evidence type="ECO:0000256" key="10">
    <source>
        <dbReference type="ARBA" id="ARBA00022989"/>
    </source>
</evidence>
<dbReference type="GO" id="GO:0046872">
    <property type="term" value="F:metal ion binding"/>
    <property type="evidence" value="ECO:0007669"/>
    <property type="project" value="UniProtKB-KW"/>
</dbReference>
<gene>
    <name evidence="15" type="ORF">METZ01_LOCUS316971</name>
</gene>
<keyword evidence="10 13" id="KW-1133">Transmembrane helix</keyword>
<comment type="similarity">
    <text evidence="3">Belongs to the peptidase M50B family.</text>
</comment>
<dbReference type="PANTHER" id="PTHR35864:SF1">
    <property type="entry name" value="ZINC METALLOPROTEASE YWHC-RELATED"/>
    <property type="match status" value="1"/>
</dbReference>
<feature type="transmembrane region" description="Helical" evidence="13">
    <location>
        <begin position="6"/>
        <end position="23"/>
    </location>
</feature>
<dbReference type="InterPro" id="IPR052348">
    <property type="entry name" value="Metallopeptidase_M50B"/>
</dbReference>
<keyword evidence="7" id="KW-0479">Metal-binding</keyword>
<feature type="transmembrane region" description="Helical" evidence="13">
    <location>
        <begin position="132"/>
        <end position="153"/>
    </location>
</feature>
<evidence type="ECO:0000256" key="11">
    <source>
        <dbReference type="ARBA" id="ARBA00023049"/>
    </source>
</evidence>
<evidence type="ECO:0000256" key="4">
    <source>
        <dbReference type="ARBA" id="ARBA00022475"/>
    </source>
</evidence>
<dbReference type="GO" id="GO:0006508">
    <property type="term" value="P:proteolysis"/>
    <property type="evidence" value="ECO:0007669"/>
    <property type="project" value="UniProtKB-KW"/>
</dbReference>
<dbReference type="CDD" id="cd06158">
    <property type="entry name" value="S2P-M50_like_1"/>
    <property type="match status" value="1"/>
</dbReference>
<sequence length="216" mass="23998">MTELPYLYQIFIWAVPVIFAVSFHEVGHGMVAKILGDTTAEDMGRLTINPIKHIDLIGTIVVPVTMFFLSGFVFGWAKPVPINWNRLRNKKRDIALVALAGPFANLLMIIFWLFVAKIFIGPAGQGNSAASLLTFMAWAGIIINFLLMIVNLLPLPPLDGSRVLFSVLPNKLAYQYIKLEKYGLLILVVLLITGVLAKTIGPIIVVFERLMHTLII</sequence>
<dbReference type="InterPro" id="IPR044537">
    <property type="entry name" value="Rip2-like"/>
</dbReference>
<feature type="domain" description="Peptidase M50" evidence="14">
    <location>
        <begin position="128"/>
        <end position="190"/>
    </location>
</feature>
<keyword evidence="11" id="KW-0482">Metalloprotease</keyword>
<evidence type="ECO:0000256" key="13">
    <source>
        <dbReference type="SAM" id="Phobius"/>
    </source>
</evidence>
<proteinExistence type="inferred from homology"/>
<keyword evidence="5" id="KW-0645">Protease</keyword>
<evidence type="ECO:0000256" key="8">
    <source>
        <dbReference type="ARBA" id="ARBA00022801"/>
    </source>
</evidence>
<dbReference type="EMBL" id="UINC01102467">
    <property type="protein sequence ID" value="SVC64117.1"/>
    <property type="molecule type" value="Genomic_DNA"/>
</dbReference>
<dbReference type="AlphaFoldDB" id="A0A382NUL9"/>
<reference evidence="15" key="1">
    <citation type="submission" date="2018-05" db="EMBL/GenBank/DDBJ databases">
        <authorList>
            <person name="Lanie J.A."/>
            <person name="Ng W.-L."/>
            <person name="Kazmierczak K.M."/>
            <person name="Andrzejewski T.M."/>
            <person name="Davidsen T.M."/>
            <person name="Wayne K.J."/>
            <person name="Tettelin H."/>
            <person name="Glass J.I."/>
            <person name="Rusch D."/>
            <person name="Podicherti R."/>
            <person name="Tsui H.-C.T."/>
            <person name="Winkler M.E."/>
        </authorList>
    </citation>
    <scope>NUCLEOTIDE SEQUENCE</scope>
</reference>
<keyword evidence="8" id="KW-0378">Hydrolase</keyword>
<dbReference type="GO" id="GO:0005886">
    <property type="term" value="C:plasma membrane"/>
    <property type="evidence" value="ECO:0007669"/>
    <property type="project" value="UniProtKB-SubCell"/>
</dbReference>
<dbReference type="GO" id="GO:0008237">
    <property type="term" value="F:metallopeptidase activity"/>
    <property type="evidence" value="ECO:0007669"/>
    <property type="project" value="UniProtKB-KW"/>
</dbReference>
<dbReference type="Pfam" id="PF02163">
    <property type="entry name" value="Peptidase_M50"/>
    <property type="match status" value="1"/>
</dbReference>
<evidence type="ECO:0000256" key="5">
    <source>
        <dbReference type="ARBA" id="ARBA00022670"/>
    </source>
</evidence>
<accession>A0A382NUL9</accession>
<evidence type="ECO:0000256" key="12">
    <source>
        <dbReference type="ARBA" id="ARBA00023136"/>
    </source>
</evidence>
<evidence type="ECO:0000256" key="1">
    <source>
        <dbReference type="ARBA" id="ARBA00001947"/>
    </source>
</evidence>
<evidence type="ECO:0000256" key="2">
    <source>
        <dbReference type="ARBA" id="ARBA00004651"/>
    </source>
</evidence>
<organism evidence="15">
    <name type="scientific">marine metagenome</name>
    <dbReference type="NCBI Taxonomy" id="408172"/>
    <lineage>
        <taxon>unclassified sequences</taxon>
        <taxon>metagenomes</taxon>
        <taxon>ecological metagenomes</taxon>
    </lineage>
</organism>
<feature type="transmembrane region" description="Helical" evidence="13">
    <location>
        <begin position="182"/>
        <end position="207"/>
    </location>
</feature>
<feature type="transmembrane region" description="Helical" evidence="13">
    <location>
        <begin position="94"/>
        <end position="120"/>
    </location>
</feature>
<dbReference type="InterPro" id="IPR008915">
    <property type="entry name" value="Peptidase_M50"/>
</dbReference>
<keyword evidence="12 13" id="KW-0472">Membrane</keyword>
<dbReference type="PANTHER" id="PTHR35864">
    <property type="entry name" value="ZINC METALLOPROTEASE MJ0611-RELATED"/>
    <property type="match status" value="1"/>
</dbReference>
<evidence type="ECO:0000256" key="3">
    <source>
        <dbReference type="ARBA" id="ARBA00007931"/>
    </source>
</evidence>
<keyword evidence="9" id="KW-0862">Zinc</keyword>
<protein>
    <recommendedName>
        <fullName evidence="14">Peptidase M50 domain-containing protein</fullName>
    </recommendedName>
</protein>
<evidence type="ECO:0000256" key="6">
    <source>
        <dbReference type="ARBA" id="ARBA00022692"/>
    </source>
</evidence>
<evidence type="ECO:0000313" key="15">
    <source>
        <dbReference type="EMBL" id="SVC64117.1"/>
    </source>
</evidence>
<comment type="cofactor">
    <cofactor evidence="1">
        <name>Zn(2+)</name>
        <dbReference type="ChEBI" id="CHEBI:29105"/>
    </cofactor>
</comment>
<comment type="subcellular location">
    <subcellularLocation>
        <location evidence="2">Cell membrane</location>
        <topology evidence="2">Multi-pass membrane protein</topology>
    </subcellularLocation>
</comment>
<evidence type="ECO:0000256" key="9">
    <source>
        <dbReference type="ARBA" id="ARBA00022833"/>
    </source>
</evidence>
<evidence type="ECO:0000259" key="14">
    <source>
        <dbReference type="Pfam" id="PF02163"/>
    </source>
</evidence>
<keyword evidence="6 13" id="KW-0812">Transmembrane</keyword>
<keyword evidence="4" id="KW-1003">Cell membrane</keyword>
<evidence type="ECO:0000256" key="7">
    <source>
        <dbReference type="ARBA" id="ARBA00022723"/>
    </source>
</evidence>